<dbReference type="PANTHER" id="PTHR21223:SF2">
    <property type="entry name" value="CBY1-INTERACTING BAR DOMAIN-CONTAINING PROTEIN HOMOLOG"/>
    <property type="match status" value="1"/>
</dbReference>
<dbReference type="SUPFAM" id="SSF103657">
    <property type="entry name" value="BAR/IMD domain-like"/>
    <property type="match status" value="1"/>
</dbReference>
<evidence type="ECO:0000256" key="9">
    <source>
        <dbReference type="PROSITE-ProRule" id="PRU00235"/>
    </source>
</evidence>
<dbReference type="Proteomes" id="UP000600918">
    <property type="component" value="Unassembled WGS sequence"/>
</dbReference>
<keyword evidence="7" id="KW-0966">Cell projection</keyword>
<feature type="domain" description="RCC1-like" evidence="11">
    <location>
        <begin position="6"/>
        <end position="376"/>
    </location>
</feature>
<sequence length="695" mass="78360">MATYHLLSWGANSHGQLGHGIRSEQCVLPQEIDLSSYSFKAEDIRKIVGGAGHSLILNKNGHVYSCGWNNKGQLGQPEKEDKLNFERVHGVLENEIIVDIACGWDSSAALTNEGKLYMWGSNNFGQLGIDPFTLRYSYKPIEMMPYEKIEQIAMGLRHTAVITQDHRILMCGAASKGQLGLKNDFNDDIGKKSKLNYCPFTLVSELKNSVDVSCGQHHTVVATDKAEVYVFGANNYGQLGIDNDFFPTISMPTKLTNVHFNPPIRTHVGWTHTIILSDNQLFAWGRNTYGQLGQENRVMLWKPDVIKNIPKVNQLSIGSQHNLALTDEKTILCWGWNEHGNCGTGDVFDVLLPKPVSLPARSEGILIGTGAGHSFAVIRKENCVEKHFAELCAIFAAFTRKAARLRDKNDEVAKTIHTYAESELINRSLNNGLLNLSATLSAIGDYRDAQVQRLDAKVVAPLSQYETICKHARDDVKNTFSVRDKELTKRKQLDKIREKNPRNRQMIKRYQSQAESELMKAAVEVSRVIKGLEEQIDSFERRKLHDLKNVLLDFVTIEMSFHTKAIELLTKAYQDIADINETKDLEDFQSARGDMNGEFRETMRVPDSITRLDTVGRTSFRQAYSLSNLAHRFTSSPMIPQKSSRDRTTELVDSLKTGFTNSSESIQVEEYENSSEETDSESFQEKSVRTRHKSM</sequence>
<feature type="repeat" description="RCC1" evidence="9">
    <location>
        <begin position="329"/>
        <end position="380"/>
    </location>
</feature>
<feature type="compositionally biased region" description="Acidic residues" evidence="10">
    <location>
        <begin position="667"/>
        <end position="682"/>
    </location>
</feature>
<comment type="similarity">
    <text evidence="8">Belongs to the CIBAR family.</text>
</comment>
<gene>
    <name evidence="12" type="ORF">H0235_007502</name>
</gene>
<evidence type="ECO:0000256" key="4">
    <source>
        <dbReference type="ARBA" id="ARBA00022737"/>
    </source>
</evidence>
<keyword evidence="4" id="KW-0677">Repeat</keyword>
<comment type="subcellular location">
    <subcellularLocation>
        <location evidence="1">Cell projection</location>
        <location evidence="1">Cilium</location>
    </subcellularLocation>
    <subcellularLocation>
        <location evidence="2">Cytoplasm</location>
        <location evidence="2">Cytoskeleton</location>
    </subcellularLocation>
</comment>
<dbReference type="InterPro" id="IPR035590">
    <property type="entry name" value="BAR_CBAR1/2"/>
</dbReference>
<dbReference type="CDD" id="cd07598">
    <property type="entry name" value="BAR_FAM92"/>
    <property type="match status" value="1"/>
</dbReference>
<evidence type="ECO:0000256" key="10">
    <source>
        <dbReference type="SAM" id="MobiDB-lite"/>
    </source>
</evidence>
<evidence type="ECO:0000256" key="8">
    <source>
        <dbReference type="ARBA" id="ARBA00029449"/>
    </source>
</evidence>
<proteinExistence type="inferred from homology"/>
<evidence type="ECO:0000256" key="3">
    <source>
        <dbReference type="ARBA" id="ARBA00022490"/>
    </source>
</evidence>
<feature type="repeat" description="RCC1" evidence="9">
    <location>
        <begin position="114"/>
        <end position="165"/>
    </location>
</feature>
<feature type="compositionally biased region" description="Polar residues" evidence="10">
    <location>
        <begin position="657"/>
        <end position="666"/>
    </location>
</feature>
<evidence type="ECO:0000256" key="1">
    <source>
        <dbReference type="ARBA" id="ARBA00004138"/>
    </source>
</evidence>
<dbReference type="PRINTS" id="PR00633">
    <property type="entry name" value="RCCNDNSATION"/>
</dbReference>
<evidence type="ECO:0000256" key="7">
    <source>
        <dbReference type="ARBA" id="ARBA00023273"/>
    </source>
</evidence>
<dbReference type="InterPro" id="IPR027267">
    <property type="entry name" value="AH/BAR_dom_sf"/>
</dbReference>
<dbReference type="InterPro" id="IPR058923">
    <property type="entry name" value="RCC1-like_dom"/>
</dbReference>
<name>A0A834P1M7_VESPE</name>
<dbReference type="InterPro" id="IPR009602">
    <property type="entry name" value="CBAR/FAM92"/>
</dbReference>
<dbReference type="EMBL" id="JACSDY010000006">
    <property type="protein sequence ID" value="KAF7425064.1"/>
    <property type="molecule type" value="Genomic_DNA"/>
</dbReference>
<dbReference type="GO" id="GO:0036064">
    <property type="term" value="C:ciliary basal body"/>
    <property type="evidence" value="ECO:0007669"/>
    <property type="project" value="TreeGrafter"/>
</dbReference>
<evidence type="ECO:0000256" key="5">
    <source>
        <dbReference type="ARBA" id="ARBA00022794"/>
    </source>
</evidence>
<dbReference type="PANTHER" id="PTHR21223">
    <property type="entry name" value="CBY1-INTERACTING BAR DOMAIN-CONTAINING PROTEIN HOMOLOG"/>
    <property type="match status" value="1"/>
</dbReference>
<keyword evidence="5" id="KW-0970">Cilium biogenesis/degradation</keyword>
<dbReference type="GO" id="GO:0060271">
    <property type="term" value="P:cilium assembly"/>
    <property type="evidence" value="ECO:0007669"/>
    <property type="project" value="InterPro"/>
</dbReference>
<dbReference type="Gene3D" id="1.20.1270.60">
    <property type="entry name" value="Arfaptin homology (AH) domain/BAR domain"/>
    <property type="match status" value="1"/>
</dbReference>
<reference evidence="12" key="1">
    <citation type="journal article" date="2020" name="G3 (Bethesda)">
        <title>High-Quality Assemblies for Three Invasive Social Wasps from the &lt;i&gt;Vespula&lt;/i&gt; Genus.</title>
        <authorList>
            <person name="Harrop T.W.R."/>
            <person name="Guhlin J."/>
            <person name="McLaughlin G.M."/>
            <person name="Permina E."/>
            <person name="Stockwell P."/>
            <person name="Gilligan J."/>
            <person name="Le Lec M.F."/>
            <person name="Gruber M.A.M."/>
            <person name="Quinn O."/>
            <person name="Lovegrove M."/>
            <person name="Duncan E.J."/>
            <person name="Remnant E.J."/>
            <person name="Van Eeckhoven J."/>
            <person name="Graham B."/>
            <person name="Knapp R.A."/>
            <person name="Langford K.W."/>
            <person name="Kronenberg Z."/>
            <person name="Press M.O."/>
            <person name="Eacker S.M."/>
            <person name="Wilson-Rankin E.E."/>
            <person name="Purcell J."/>
            <person name="Lester P.J."/>
            <person name="Dearden P.K."/>
        </authorList>
    </citation>
    <scope>NUCLEOTIDE SEQUENCE</scope>
    <source>
        <strain evidence="12">Volc-1</strain>
    </source>
</reference>
<dbReference type="InterPro" id="IPR009091">
    <property type="entry name" value="RCC1/BLIP-II"/>
</dbReference>
<feature type="repeat" description="RCC1" evidence="9">
    <location>
        <begin position="61"/>
        <end position="113"/>
    </location>
</feature>
<evidence type="ECO:0000256" key="6">
    <source>
        <dbReference type="ARBA" id="ARBA00023212"/>
    </source>
</evidence>
<feature type="repeat" description="RCC1" evidence="9">
    <location>
        <begin position="4"/>
        <end position="60"/>
    </location>
</feature>
<evidence type="ECO:0000313" key="13">
    <source>
        <dbReference type="Proteomes" id="UP000600918"/>
    </source>
</evidence>
<feature type="repeat" description="RCC1" evidence="9">
    <location>
        <begin position="279"/>
        <end position="328"/>
    </location>
</feature>
<feature type="repeat" description="RCC1" evidence="9">
    <location>
        <begin position="226"/>
        <end position="279"/>
    </location>
</feature>
<dbReference type="GO" id="GO:0035869">
    <property type="term" value="C:ciliary transition zone"/>
    <property type="evidence" value="ECO:0007669"/>
    <property type="project" value="TreeGrafter"/>
</dbReference>
<dbReference type="SUPFAM" id="SSF50985">
    <property type="entry name" value="RCC1/BLIP-II"/>
    <property type="match status" value="1"/>
</dbReference>
<feature type="region of interest" description="Disordered" evidence="10">
    <location>
        <begin position="656"/>
        <end position="695"/>
    </location>
</feature>
<evidence type="ECO:0000256" key="2">
    <source>
        <dbReference type="ARBA" id="ARBA00004245"/>
    </source>
</evidence>
<dbReference type="Pfam" id="PF25390">
    <property type="entry name" value="WD40_RLD"/>
    <property type="match status" value="1"/>
</dbReference>
<organism evidence="12 13">
    <name type="scientific">Vespula pensylvanica</name>
    <name type="common">Western yellow jacket</name>
    <name type="synonym">Wasp</name>
    <dbReference type="NCBI Taxonomy" id="30213"/>
    <lineage>
        <taxon>Eukaryota</taxon>
        <taxon>Metazoa</taxon>
        <taxon>Ecdysozoa</taxon>
        <taxon>Arthropoda</taxon>
        <taxon>Hexapoda</taxon>
        <taxon>Insecta</taxon>
        <taxon>Pterygota</taxon>
        <taxon>Neoptera</taxon>
        <taxon>Endopterygota</taxon>
        <taxon>Hymenoptera</taxon>
        <taxon>Apocrita</taxon>
        <taxon>Aculeata</taxon>
        <taxon>Vespoidea</taxon>
        <taxon>Vespidae</taxon>
        <taxon>Vespinae</taxon>
        <taxon>Vespula</taxon>
    </lineage>
</organism>
<dbReference type="InterPro" id="IPR000408">
    <property type="entry name" value="Reg_chr_condens"/>
</dbReference>
<keyword evidence="13" id="KW-1185">Reference proteome</keyword>
<feature type="repeat" description="RCC1" evidence="9">
    <location>
        <begin position="166"/>
        <end position="225"/>
    </location>
</feature>
<comment type="caution">
    <text evidence="12">The sequence shown here is derived from an EMBL/GenBank/DDBJ whole genome shotgun (WGS) entry which is preliminary data.</text>
</comment>
<keyword evidence="6" id="KW-0206">Cytoskeleton</keyword>
<accession>A0A834P1M7</accession>
<protein>
    <recommendedName>
        <fullName evidence="11">RCC1-like domain-containing protein</fullName>
    </recommendedName>
</protein>
<dbReference type="AlphaFoldDB" id="A0A834P1M7"/>
<dbReference type="PROSITE" id="PS50012">
    <property type="entry name" value="RCC1_3"/>
    <property type="match status" value="7"/>
</dbReference>
<keyword evidence="3" id="KW-0963">Cytoplasm</keyword>
<evidence type="ECO:0000259" key="11">
    <source>
        <dbReference type="Pfam" id="PF25390"/>
    </source>
</evidence>
<dbReference type="Gene3D" id="2.130.10.30">
    <property type="entry name" value="Regulator of chromosome condensation 1/beta-lactamase-inhibitor protein II"/>
    <property type="match status" value="2"/>
</dbReference>
<dbReference type="Pfam" id="PF06730">
    <property type="entry name" value="FAM92"/>
    <property type="match status" value="1"/>
</dbReference>
<evidence type="ECO:0000313" key="12">
    <source>
        <dbReference type="EMBL" id="KAF7425064.1"/>
    </source>
</evidence>